<dbReference type="Proteomes" id="UP000031036">
    <property type="component" value="Unassembled WGS sequence"/>
</dbReference>
<reference evidence="2 3" key="1">
    <citation type="submission" date="2014-11" db="EMBL/GenBank/DDBJ databases">
        <title>Genetic blueprint of the zoonotic pathogen Toxocara canis.</title>
        <authorList>
            <person name="Zhu X.-Q."/>
            <person name="Korhonen P.K."/>
            <person name="Cai H."/>
            <person name="Young N.D."/>
            <person name="Nejsum P."/>
            <person name="von Samson-Himmelstjerna G."/>
            <person name="Boag P.R."/>
            <person name="Tan P."/>
            <person name="Li Q."/>
            <person name="Min J."/>
            <person name="Yang Y."/>
            <person name="Wang X."/>
            <person name="Fang X."/>
            <person name="Hall R.S."/>
            <person name="Hofmann A."/>
            <person name="Sternberg P.W."/>
            <person name="Jex A.R."/>
            <person name="Gasser R.B."/>
        </authorList>
    </citation>
    <scope>NUCLEOTIDE SEQUENCE [LARGE SCALE GENOMIC DNA]</scope>
    <source>
        <strain evidence="2">PN_DK_2014</strain>
    </source>
</reference>
<comment type="caution">
    <text evidence="2">The sequence shown here is derived from an EMBL/GenBank/DDBJ whole genome shotgun (WGS) entry which is preliminary data.</text>
</comment>
<dbReference type="AlphaFoldDB" id="A0A0B2UPB6"/>
<protein>
    <submittedName>
        <fullName evidence="2">Uncharacterized protein</fullName>
    </submittedName>
</protein>
<sequence>LIAIIWDAVMRSTFVFASIVLLATLFVNCITFPADDRLLSGSESKITKRESDATGRNEITTSTKRPTTTTVPIYKRRGFIVLAIITGVYGIMSLIMTAALLACCICQMGGSGGAEVVEKRVEKTCGDTTEDGQPTYQ</sequence>
<evidence type="ECO:0000256" key="1">
    <source>
        <dbReference type="SAM" id="Phobius"/>
    </source>
</evidence>
<feature type="transmembrane region" description="Helical" evidence="1">
    <location>
        <begin position="14"/>
        <end position="34"/>
    </location>
</feature>
<organism evidence="2 3">
    <name type="scientific">Toxocara canis</name>
    <name type="common">Canine roundworm</name>
    <dbReference type="NCBI Taxonomy" id="6265"/>
    <lineage>
        <taxon>Eukaryota</taxon>
        <taxon>Metazoa</taxon>
        <taxon>Ecdysozoa</taxon>
        <taxon>Nematoda</taxon>
        <taxon>Chromadorea</taxon>
        <taxon>Rhabditida</taxon>
        <taxon>Spirurina</taxon>
        <taxon>Ascaridomorpha</taxon>
        <taxon>Ascaridoidea</taxon>
        <taxon>Toxocaridae</taxon>
        <taxon>Toxocara</taxon>
    </lineage>
</organism>
<evidence type="ECO:0000313" key="2">
    <source>
        <dbReference type="EMBL" id="KHN70745.1"/>
    </source>
</evidence>
<name>A0A0B2UPB6_TOXCA</name>
<evidence type="ECO:0000313" key="3">
    <source>
        <dbReference type="Proteomes" id="UP000031036"/>
    </source>
</evidence>
<proteinExistence type="predicted"/>
<keyword evidence="1" id="KW-1133">Transmembrane helix</keyword>
<keyword evidence="1" id="KW-0812">Transmembrane</keyword>
<accession>A0A0B2UPB6</accession>
<feature type="transmembrane region" description="Helical" evidence="1">
    <location>
        <begin position="79"/>
        <end position="102"/>
    </location>
</feature>
<keyword evidence="3" id="KW-1185">Reference proteome</keyword>
<keyword evidence="1" id="KW-0472">Membrane</keyword>
<dbReference type="EMBL" id="JPKZ01022853">
    <property type="protein sequence ID" value="KHN70745.1"/>
    <property type="molecule type" value="Genomic_DNA"/>
</dbReference>
<gene>
    <name evidence="2" type="ORF">Tcan_16849</name>
</gene>
<feature type="non-terminal residue" evidence="2">
    <location>
        <position position="1"/>
    </location>
</feature>